<feature type="transmembrane region" description="Helical" evidence="4">
    <location>
        <begin position="35"/>
        <end position="58"/>
    </location>
</feature>
<keyword evidence="2" id="KW-0238">DNA-binding</keyword>
<feature type="domain" description="HTH araC/xylS-type" evidence="5">
    <location>
        <begin position="281"/>
        <end position="382"/>
    </location>
</feature>
<dbReference type="InterPro" id="IPR009057">
    <property type="entry name" value="Homeodomain-like_sf"/>
</dbReference>
<dbReference type="PANTHER" id="PTHR43280">
    <property type="entry name" value="ARAC-FAMILY TRANSCRIPTIONAL REGULATOR"/>
    <property type="match status" value="1"/>
</dbReference>
<evidence type="ECO:0000256" key="3">
    <source>
        <dbReference type="ARBA" id="ARBA00023163"/>
    </source>
</evidence>
<feature type="transmembrane region" description="Helical" evidence="4">
    <location>
        <begin position="6"/>
        <end position="23"/>
    </location>
</feature>
<keyword evidence="4" id="KW-0472">Membrane</keyword>
<feature type="transmembrane region" description="Helical" evidence="4">
    <location>
        <begin position="147"/>
        <end position="168"/>
    </location>
</feature>
<dbReference type="RefSeq" id="WP_179241677.1">
    <property type="nucleotide sequence ID" value="NZ_CP058595.1"/>
</dbReference>
<dbReference type="PROSITE" id="PS01124">
    <property type="entry name" value="HTH_ARAC_FAMILY_2"/>
    <property type="match status" value="1"/>
</dbReference>
<evidence type="ECO:0000256" key="1">
    <source>
        <dbReference type="ARBA" id="ARBA00023015"/>
    </source>
</evidence>
<evidence type="ECO:0000313" key="6">
    <source>
        <dbReference type="EMBL" id="QLG45388.1"/>
    </source>
</evidence>
<dbReference type="GO" id="GO:0043565">
    <property type="term" value="F:sequence-specific DNA binding"/>
    <property type="evidence" value="ECO:0007669"/>
    <property type="project" value="InterPro"/>
</dbReference>
<feature type="transmembrane region" description="Helical" evidence="4">
    <location>
        <begin position="189"/>
        <end position="219"/>
    </location>
</feature>
<dbReference type="Pfam" id="PF12833">
    <property type="entry name" value="HTH_18"/>
    <property type="match status" value="1"/>
</dbReference>
<gene>
    <name evidence="6" type="ORF">HYG79_08520</name>
</gene>
<dbReference type="SMART" id="SM00342">
    <property type="entry name" value="HTH_ARAC"/>
    <property type="match status" value="1"/>
</dbReference>
<protein>
    <submittedName>
        <fullName evidence="6">Helix-turn-helix domain-containing protein</fullName>
    </submittedName>
</protein>
<dbReference type="Gene3D" id="1.10.10.60">
    <property type="entry name" value="Homeodomain-like"/>
    <property type="match status" value="1"/>
</dbReference>
<evidence type="ECO:0000256" key="2">
    <source>
        <dbReference type="ARBA" id="ARBA00023125"/>
    </source>
</evidence>
<evidence type="ECO:0000259" key="5">
    <source>
        <dbReference type="PROSITE" id="PS01124"/>
    </source>
</evidence>
<keyword evidence="1" id="KW-0805">Transcription regulation</keyword>
<feature type="transmembrane region" description="Helical" evidence="4">
    <location>
        <begin position="225"/>
        <end position="246"/>
    </location>
</feature>
<dbReference type="InterPro" id="IPR018060">
    <property type="entry name" value="HTH_AraC"/>
</dbReference>
<dbReference type="AlphaFoldDB" id="A0A7H9APK0"/>
<dbReference type="EMBL" id="CP058595">
    <property type="protein sequence ID" value="QLG45388.1"/>
    <property type="molecule type" value="Genomic_DNA"/>
</dbReference>
<evidence type="ECO:0000313" key="7">
    <source>
        <dbReference type="Proteomes" id="UP000509302"/>
    </source>
</evidence>
<accession>A0A7H9APK0</accession>
<dbReference type="GO" id="GO:0003700">
    <property type="term" value="F:DNA-binding transcription factor activity"/>
    <property type="evidence" value="ECO:0007669"/>
    <property type="project" value="InterPro"/>
</dbReference>
<sequence length="389" mass="44956">MLIDILHLMGVIFCLLTAFLIRFRFNKNNSFSGHLLAAVLFLNALCNSFYLFIVYGLINHFPYLYKVPAPITYLIFPLAYLYVRAVLYGKSSFKKTDVLHLIPFLFFTVNYFPFYMMDMDEKSRMVYEVSQNFSKTFTGQDGHLPEWVNIFCRALISLIYLAFQWRMIHLFFTKNNTVVSKQYKLVKKWIYDFTTIQTIYSLALLVLYVSNALLFFGIIPNVGYIYLPLGFLVSSSFLLVSAYLLWNPKLLIGLPNLPLKPPGTDLLSLKTELESDFNVLDIFLREKEAFLNPELTVHELSKATQISPRRISQIISLSDYSNFNDYINQMRIKYAASEIQEGYLSQFSVDALSKTSGFNSKNAFYRAFKKIHGCTPKTYHSNLNSDSSG</sequence>
<feature type="transmembrane region" description="Helical" evidence="4">
    <location>
        <begin position="99"/>
        <end position="117"/>
    </location>
</feature>
<keyword evidence="7" id="KW-1185">Reference proteome</keyword>
<keyword evidence="4" id="KW-0812">Transmembrane</keyword>
<dbReference type="SUPFAM" id="SSF46689">
    <property type="entry name" value="Homeodomain-like"/>
    <property type="match status" value="1"/>
</dbReference>
<organism evidence="6 7">
    <name type="scientific">Costertonia aggregata</name>
    <dbReference type="NCBI Taxonomy" id="343403"/>
    <lineage>
        <taxon>Bacteria</taxon>
        <taxon>Pseudomonadati</taxon>
        <taxon>Bacteroidota</taxon>
        <taxon>Flavobacteriia</taxon>
        <taxon>Flavobacteriales</taxon>
        <taxon>Flavobacteriaceae</taxon>
        <taxon>Costertonia</taxon>
    </lineage>
</organism>
<dbReference type="Proteomes" id="UP000509302">
    <property type="component" value="Chromosome"/>
</dbReference>
<proteinExistence type="predicted"/>
<feature type="transmembrane region" description="Helical" evidence="4">
    <location>
        <begin position="70"/>
        <end position="87"/>
    </location>
</feature>
<keyword evidence="3" id="KW-0804">Transcription</keyword>
<keyword evidence="4" id="KW-1133">Transmembrane helix</keyword>
<reference evidence="6 7" key="1">
    <citation type="journal article" date="2006" name="Int. J. Syst. Evol. Microbiol.">
        <title>Costertonia aggregata gen. nov., sp. nov., a mesophilic marine bacterium of the family Flavobacteriaceae, isolated from a mature biofilm.</title>
        <authorList>
            <person name="Kwon K.K."/>
            <person name="Lee Y.K."/>
            <person name="Lee H.K."/>
        </authorList>
    </citation>
    <scope>NUCLEOTIDE SEQUENCE [LARGE SCALE GENOMIC DNA]</scope>
    <source>
        <strain evidence="6 7">KCCM 42265</strain>
    </source>
</reference>
<dbReference type="KEGG" id="cagg:HYG79_08520"/>
<evidence type="ECO:0000256" key="4">
    <source>
        <dbReference type="SAM" id="Phobius"/>
    </source>
</evidence>
<name>A0A7H9APK0_9FLAO</name>
<dbReference type="PANTHER" id="PTHR43280:SF34">
    <property type="entry name" value="ARAC-FAMILY TRANSCRIPTIONAL REGULATOR"/>
    <property type="match status" value="1"/>
</dbReference>